<keyword evidence="7" id="KW-0511">Multifunctional enzyme</keyword>
<dbReference type="SUPFAM" id="SSF53223">
    <property type="entry name" value="Aminoacid dehydrogenase-like, N-terminal domain"/>
    <property type="match status" value="1"/>
</dbReference>
<dbReference type="Pfam" id="PF00390">
    <property type="entry name" value="malic"/>
    <property type="match status" value="1"/>
</dbReference>
<dbReference type="InterPro" id="IPR042113">
    <property type="entry name" value="P_AcTrfase_dom1"/>
</dbReference>
<evidence type="ECO:0000259" key="9">
    <source>
        <dbReference type="SMART" id="SM01274"/>
    </source>
</evidence>
<organism evidence="10 11">
    <name type="scientific">Sphingomonas brevis</name>
    <dbReference type="NCBI Taxonomy" id="2908206"/>
    <lineage>
        <taxon>Bacteria</taxon>
        <taxon>Pseudomonadati</taxon>
        <taxon>Pseudomonadota</taxon>
        <taxon>Alphaproteobacteria</taxon>
        <taxon>Sphingomonadales</taxon>
        <taxon>Sphingomonadaceae</taxon>
        <taxon>Sphingomonas</taxon>
    </lineage>
</organism>
<comment type="similarity">
    <text evidence="3">In the N-terminal section; belongs to the malic enzymes family.</text>
</comment>
<feature type="domain" description="Malic enzyme N-terminal" evidence="9">
    <location>
        <begin position="22"/>
        <end position="155"/>
    </location>
</feature>
<dbReference type="Pfam" id="PF01515">
    <property type="entry name" value="PTA_PTB"/>
    <property type="match status" value="1"/>
</dbReference>
<dbReference type="InterPro" id="IPR002505">
    <property type="entry name" value="PTA_PTB"/>
</dbReference>
<comment type="cofactor">
    <cofactor evidence="2">
        <name>Mg(2+)</name>
        <dbReference type="ChEBI" id="CHEBI:18420"/>
    </cofactor>
</comment>
<dbReference type="InterPro" id="IPR036291">
    <property type="entry name" value="NAD(P)-bd_dom_sf"/>
</dbReference>
<evidence type="ECO:0000256" key="5">
    <source>
        <dbReference type="ARBA" id="ARBA00022723"/>
    </source>
</evidence>
<dbReference type="InterPro" id="IPR037062">
    <property type="entry name" value="Malic_N_dom_sf"/>
</dbReference>
<dbReference type="Gene3D" id="3.40.50.10950">
    <property type="match status" value="1"/>
</dbReference>
<dbReference type="Gene3D" id="3.40.50.10750">
    <property type="entry name" value="Isocitrate/Isopropylmalate dehydrogenase-like"/>
    <property type="match status" value="1"/>
</dbReference>
<dbReference type="Gene3D" id="3.40.50.720">
    <property type="entry name" value="NAD(P)-binding Rossmann-like Domain"/>
    <property type="match status" value="1"/>
</dbReference>
<protein>
    <submittedName>
        <fullName evidence="10">NADP-dependent malic enzyme</fullName>
    </submittedName>
</protein>
<dbReference type="EMBL" id="JAMGBB010000001">
    <property type="protein sequence ID" value="MCL6741342.1"/>
    <property type="molecule type" value="Genomic_DNA"/>
</dbReference>
<evidence type="ECO:0000313" key="10">
    <source>
        <dbReference type="EMBL" id="MCL6741342.1"/>
    </source>
</evidence>
<dbReference type="InterPro" id="IPR012302">
    <property type="entry name" value="Malic_NAD-bd"/>
</dbReference>
<dbReference type="InterPro" id="IPR015884">
    <property type="entry name" value="Malic_enzyme_CS"/>
</dbReference>
<evidence type="ECO:0000256" key="1">
    <source>
        <dbReference type="ARBA" id="ARBA00001936"/>
    </source>
</evidence>
<dbReference type="PIRSF" id="PIRSF036684">
    <property type="entry name" value="ME_PTA"/>
    <property type="match status" value="1"/>
</dbReference>
<dbReference type="PROSITE" id="PS00331">
    <property type="entry name" value="MALIC_ENZYMES"/>
    <property type="match status" value="1"/>
</dbReference>
<comment type="cofactor">
    <cofactor evidence="1">
        <name>Mn(2+)</name>
        <dbReference type="ChEBI" id="CHEBI:29035"/>
    </cofactor>
</comment>
<evidence type="ECO:0000313" key="11">
    <source>
        <dbReference type="Proteomes" id="UP001165383"/>
    </source>
</evidence>
<dbReference type="RefSeq" id="WP_249915735.1">
    <property type="nucleotide sequence ID" value="NZ_JAMGBB010000001.1"/>
</dbReference>
<gene>
    <name evidence="10" type="ORF">LZ518_09395</name>
</gene>
<dbReference type="Proteomes" id="UP001165383">
    <property type="component" value="Unassembled WGS sequence"/>
</dbReference>
<keyword evidence="5" id="KW-0479">Metal-binding</keyword>
<dbReference type="PANTHER" id="PTHR43237:SF4">
    <property type="entry name" value="NADP-DEPENDENT MALIC ENZYME"/>
    <property type="match status" value="1"/>
</dbReference>
<dbReference type="PANTHER" id="PTHR43237">
    <property type="entry name" value="NADP-DEPENDENT MALIC ENZYME"/>
    <property type="match status" value="1"/>
</dbReference>
<dbReference type="SMART" id="SM00919">
    <property type="entry name" value="Malic_M"/>
    <property type="match status" value="1"/>
</dbReference>
<dbReference type="SUPFAM" id="SSF53659">
    <property type="entry name" value="Isocitrate/Isopropylmalate dehydrogenase-like"/>
    <property type="match status" value="1"/>
</dbReference>
<dbReference type="Pfam" id="PF03949">
    <property type="entry name" value="Malic_M"/>
    <property type="match status" value="1"/>
</dbReference>
<dbReference type="SUPFAM" id="SSF51735">
    <property type="entry name" value="NAD(P)-binding Rossmann-fold domains"/>
    <property type="match status" value="1"/>
</dbReference>
<proteinExistence type="inferred from homology"/>
<feature type="domain" description="Malic enzyme NAD-binding" evidence="8">
    <location>
        <begin position="167"/>
        <end position="403"/>
    </location>
</feature>
<keyword evidence="6" id="KW-0560">Oxidoreductase</keyword>
<dbReference type="InterPro" id="IPR042112">
    <property type="entry name" value="P_AcTrfase_dom2"/>
</dbReference>
<comment type="caution">
    <text evidence="10">The sequence shown here is derived from an EMBL/GenBank/DDBJ whole genome shotgun (WGS) entry which is preliminary data.</text>
</comment>
<evidence type="ECO:0000256" key="2">
    <source>
        <dbReference type="ARBA" id="ARBA00001946"/>
    </source>
</evidence>
<reference evidence="10" key="1">
    <citation type="submission" date="2022-05" db="EMBL/GenBank/DDBJ databases">
        <authorList>
            <person name="Jo J.-H."/>
            <person name="Im W.-T."/>
        </authorList>
    </citation>
    <scope>NUCLEOTIDE SEQUENCE</scope>
    <source>
        <strain evidence="10">RB56-2</strain>
    </source>
</reference>
<dbReference type="InterPro" id="IPR012301">
    <property type="entry name" value="Malic_N_dom"/>
</dbReference>
<evidence type="ECO:0000256" key="4">
    <source>
        <dbReference type="ARBA" id="ARBA00008756"/>
    </source>
</evidence>
<evidence type="ECO:0000256" key="7">
    <source>
        <dbReference type="ARBA" id="ARBA00023268"/>
    </source>
</evidence>
<evidence type="ECO:0000259" key="8">
    <source>
        <dbReference type="SMART" id="SM00919"/>
    </source>
</evidence>
<dbReference type="CDD" id="cd05311">
    <property type="entry name" value="NAD_bind_2_malic_enz"/>
    <property type="match status" value="1"/>
</dbReference>
<accession>A0ABT0SAG2</accession>
<comment type="similarity">
    <text evidence="4">In the C-terminal section; belongs to the phosphate acetyltransferase and butyryltransferase family.</text>
</comment>
<name>A0ABT0SAG2_9SPHN</name>
<dbReference type="Gene3D" id="3.40.50.10380">
    <property type="entry name" value="Malic enzyme, N-terminal domain"/>
    <property type="match status" value="1"/>
</dbReference>
<dbReference type="SMART" id="SM01274">
    <property type="entry name" value="malic"/>
    <property type="match status" value="1"/>
</dbReference>
<dbReference type="InterPro" id="IPR051674">
    <property type="entry name" value="Malate_Decarboxylase"/>
</dbReference>
<keyword evidence="11" id="KW-1185">Reference proteome</keyword>
<sequence length="764" mass="81836">MSESNVKFTRDEALDFHSRGRPGKIEIIASKPMATQRDLSLAYSPGVAVPVEEIAANPAKAYELTAKGNLVAVISNGTAILGLGNLGALASKPVMEGKAVLFKRFADVDSIDLEVDTTDAQRFIEAVELLGPSFGGINLEDIAAPDCFIIEQALKERMNIPVFHDDQHGTAIITAAGMINACFLTGREFKDVKVVVNGAGAAAIACTELIKAMGVPHNNVVMCDRKGPLYPGRDGMDQFKSAHAVPTEARSLKEALVGADVFLGLSAAGAVTPDMVEAMAPQPIIFAMANPDPEITPPDAKKARPDAIVATGRSDYPNQVNNVLGFPFIFRGALDVHATGINEEMKIAAAHSLADLAREAVPEEVAAAYGGVSHRFGPDYIIPAPFDPRLIEVVPCAVAEAAMRTGVAQKPIADMAAYRLTLRARLNPTSSILSLAFEAARANPKRVLFAEGEEENVLRAAIAFKEGGYGTPVLVGREDVYDKLAELGVDDPKSYEVLNSRNSPLVGRAVDYIYAKHQRHGMLRRAVERMVNQDRNTFAAAMLAMGEGDAMITGTTRPFSESLRQVRWVIDEDDCATPFGIHVVSARGRTVMIADTAVTERPTAEQYAAIAMRAASFARRVGQEPRVAFISYTTFGNPPGRHIDELRDAVKLLDTLQTDFEYEGEMGPDVALNHEMQAKYYPFSRLTGPANILVMPGLQSANISSKLIRALGGDVALGPYLMGMSLPVQIAPMTASSSDLVTLAVLAGGGADAIRQAPERQKKA</sequence>
<dbReference type="InterPro" id="IPR012188">
    <property type="entry name" value="ME_PTA"/>
</dbReference>
<evidence type="ECO:0000256" key="6">
    <source>
        <dbReference type="ARBA" id="ARBA00023002"/>
    </source>
</evidence>
<dbReference type="InterPro" id="IPR046346">
    <property type="entry name" value="Aminoacid_DH-like_N_sf"/>
</dbReference>
<dbReference type="InterPro" id="IPR045213">
    <property type="entry name" value="Malic_NAD-bd_bact_type"/>
</dbReference>
<evidence type="ECO:0000256" key="3">
    <source>
        <dbReference type="ARBA" id="ARBA00007686"/>
    </source>
</evidence>